<dbReference type="RefSeq" id="WP_308136449.1">
    <property type="nucleotide sequence ID" value="NZ_CP133217.1"/>
</dbReference>
<reference evidence="4 5" key="1">
    <citation type="submission" date="2023-08" db="EMBL/GenBank/DDBJ databases">
        <title>New molecular markers tilS and rpoB for phylogenetic and monitoring studies of the genus Thiothrix biodiversity.</title>
        <authorList>
            <person name="Ravin N.V."/>
            <person name="Smolyakov D."/>
            <person name="Markov N.D."/>
            <person name="Beletsky A.V."/>
            <person name="Mardanov A.V."/>
            <person name="Rudenko T.S."/>
            <person name="Grabovich M.Y."/>
        </authorList>
    </citation>
    <scope>NUCLEOTIDE SEQUENCE</scope>
    <source>
        <strain evidence="4">DNT52</strain>
        <strain evidence="3 5">H33</strain>
    </source>
</reference>
<proteinExistence type="predicted"/>
<organism evidence="4">
    <name type="scientific">Thiothrix subterranea</name>
    <dbReference type="NCBI Taxonomy" id="2735563"/>
    <lineage>
        <taxon>Bacteria</taxon>
        <taxon>Pseudomonadati</taxon>
        <taxon>Pseudomonadota</taxon>
        <taxon>Gammaproteobacteria</taxon>
        <taxon>Thiotrichales</taxon>
        <taxon>Thiotrichaceae</taxon>
        <taxon>Thiothrix</taxon>
    </lineage>
</organism>
<evidence type="ECO:0000313" key="3">
    <source>
        <dbReference type="EMBL" id="MDQ5770783.1"/>
    </source>
</evidence>
<accession>A0AA51R5E2</accession>
<dbReference type="EMBL" id="CP133217">
    <property type="protein sequence ID" value="WML87665.1"/>
    <property type="molecule type" value="Genomic_DNA"/>
</dbReference>
<feature type="domain" description="FIST C-domain" evidence="2">
    <location>
        <begin position="230"/>
        <end position="380"/>
    </location>
</feature>
<dbReference type="SMART" id="SM00897">
    <property type="entry name" value="FIST"/>
    <property type="match status" value="1"/>
</dbReference>
<evidence type="ECO:0000313" key="5">
    <source>
        <dbReference type="Proteomes" id="UP001223336"/>
    </source>
</evidence>
<keyword evidence="5" id="KW-1185">Reference proteome</keyword>
<evidence type="ECO:0000259" key="1">
    <source>
        <dbReference type="SMART" id="SM00897"/>
    </source>
</evidence>
<feature type="domain" description="FIST" evidence="1">
    <location>
        <begin position="32"/>
        <end position="229"/>
    </location>
</feature>
<dbReference type="InterPro" id="IPR013702">
    <property type="entry name" value="FIST_domain_N"/>
</dbReference>
<name>A0AA51R5E2_9GAMM</name>
<dbReference type="Proteomes" id="UP001223336">
    <property type="component" value="Unassembled WGS sequence"/>
</dbReference>
<evidence type="ECO:0000259" key="2">
    <source>
        <dbReference type="SMART" id="SM01204"/>
    </source>
</evidence>
<dbReference type="AlphaFoldDB" id="A0AA51R5E2"/>
<sequence length="399" mass="43723">MLSFHSASTRMVNSKRAITECLEAAFGEGHATDCDLLVIYSSMGHNFQHLLDQAHEMAPSARIVGASCCGIVGKEGVSESMKDVAIMAVRGAPEEISVAHVDGILGNNSYEKGRELGRQLKAQHPGINMVYFIASGIDIANDSCIAGIESQLGSGVTIFGATSADNMKGVISFQFLDNQVYEHAALAVGFADPTLEVVTRATHGFLAIGEPMEVTRAEGHRIIELDGRPAWEVYTERLGLPASATCGETIPIGALAEELPEHLKKEYGNDHILRAVTKHSDDGVMYYTTECSKGTKLWLTVRDEELIFSEMNRMMEWFVEQGNGRTPVAVFHADCLARGRFLFSKVIKDELIHCMQHPLSRDGEVPPWLGIYGFGEFAKLGGANTYHNYTTAIYALYRR</sequence>
<dbReference type="SMART" id="SM01204">
    <property type="entry name" value="FIST_C"/>
    <property type="match status" value="1"/>
</dbReference>
<dbReference type="PANTHER" id="PTHR40252:SF2">
    <property type="entry name" value="BLR0328 PROTEIN"/>
    <property type="match status" value="1"/>
</dbReference>
<dbReference type="InterPro" id="IPR019494">
    <property type="entry name" value="FIST_C"/>
</dbReference>
<dbReference type="Pfam" id="PF10442">
    <property type="entry name" value="FIST_C"/>
    <property type="match status" value="1"/>
</dbReference>
<protein>
    <submittedName>
        <fullName evidence="4">FIST N-terminal domain-containing protein</fullName>
    </submittedName>
</protein>
<dbReference type="PANTHER" id="PTHR40252">
    <property type="entry name" value="BLR0328 PROTEIN"/>
    <property type="match status" value="1"/>
</dbReference>
<dbReference type="Proteomes" id="UP001229862">
    <property type="component" value="Chromosome"/>
</dbReference>
<dbReference type="Pfam" id="PF08495">
    <property type="entry name" value="FIST"/>
    <property type="match status" value="1"/>
</dbReference>
<evidence type="ECO:0000313" key="4">
    <source>
        <dbReference type="EMBL" id="WML87665.1"/>
    </source>
</evidence>
<dbReference type="EMBL" id="JAVFKN010000039">
    <property type="protein sequence ID" value="MDQ5770783.1"/>
    <property type="molecule type" value="Genomic_DNA"/>
</dbReference>
<gene>
    <name evidence="3" type="ORF">RCC75_19800</name>
    <name evidence="4" type="ORF">RCG00_04700</name>
</gene>